<sequence length="287" mass="33749">MQSFSQSHKHTIIDDMLWKYTSPDLFIQGSEPINFDSHFICYSFTEFDEEAHQITQQTDTLRTVVLFENSNSIPLALSSALRTMLKGEQAFFELSQVYALTQKEIDIHIDNLTPLKMQKKQYWLIKIENSFEYQGINSLNQQQIEQYIEEVRKYAGSIFQQSHYRSAISIYELIGRIKAEDTQREYSKKILKEISKSFSNRAVCYIKLKEWGMADQMCDEALSFDNENEKALLIKGRANYELQDYQSALQLFKAILIQFPNTDNKKEVQQYLQNCEKKLQVNKVDFE</sequence>
<dbReference type="EMBL" id="CAJJDP010000017">
    <property type="protein sequence ID" value="CAD8145079.1"/>
    <property type="molecule type" value="Genomic_DNA"/>
</dbReference>
<dbReference type="InterPro" id="IPR050754">
    <property type="entry name" value="FKBP4/5/8-like"/>
</dbReference>
<name>A0A8S1T0J9_PAROT</name>
<dbReference type="PANTHER" id="PTHR46512">
    <property type="entry name" value="PEPTIDYLPROLYL ISOMERASE"/>
    <property type="match status" value="1"/>
</dbReference>
<dbReference type="GO" id="GO:0003755">
    <property type="term" value="F:peptidyl-prolyl cis-trans isomerase activity"/>
    <property type="evidence" value="ECO:0007669"/>
    <property type="project" value="UniProtKB-EC"/>
</dbReference>
<evidence type="ECO:0008006" key="4">
    <source>
        <dbReference type="Google" id="ProtNLM"/>
    </source>
</evidence>
<dbReference type="OMA" id="IIEDMLW"/>
<reference evidence="2" key="1">
    <citation type="submission" date="2021-01" db="EMBL/GenBank/DDBJ databases">
        <authorList>
            <consortium name="Genoscope - CEA"/>
            <person name="William W."/>
        </authorList>
    </citation>
    <scope>NUCLEOTIDE SEQUENCE</scope>
</reference>
<evidence type="ECO:0000256" key="1">
    <source>
        <dbReference type="ARBA" id="ARBA00000971"/>
    </source>
</evidence>
<dbReference type="SMART" id="SM00028">
    <property type="entry name" value="TPR"/>
    <property type="match status" value="2"/>
</dbReference>
<keyword evidence="3" id="KW-1185">Reference proteome</keyword>
<dbReference type="Proteomes" id="UP000683925">
    <property type="component" value="Unassembled WGS sequence"/>
</dbReference>
<comment type="catalytic activity">
    <reaction evidence="1">
        <text>[protein]-peptidylproline (omega=180) = [protein]-peptidylproline (omega=0)</text>
        <dbReference type="Rhea" id="RHEA:16237"/>
        <dbReference type="Rhea" id="RHEA-COMP:10747"/>
        <dbReference type="Rhea" id="RHEA-COMP:10748"/>
        <dbReference type="ChEBI" id="CHEBI:83833"/>
        <dbReference type="ChEBI" id="CHEBI:83834"/>
        <dbReference type="EC" id="5.2.1.8"/>
    </reaction>
</comment>
<dbReference type="AlphaFoldDB" id="A0A8S1T0J9"/>
<accession>A0A8S1T0J9</accession>
<dbReference type="OrthoDB" id="629492at2759"/>
<gene>
    <name evidence="2" type="ORF">POCTA_138.1.T0170041</name>
</gene>
<dbReference type="PANTHER" id="PTHR46512:SF9">
    <property type="entry name" value="PEPTIDYLPROLYL ISOMERASE"/>
    <property type="match status" value="1"/>
</dbReference>
<evidence type="ECO:0000313" key="3">
    <source>
        <dbReference type="Proteomes" id="UP000683925"/>
    </source>
</evidence>
<organism evidence="2 3">
    <name type="scientific">Paramecium octaurelia</name>
    <dbReference type="NCBI Taxonomy" id="43137"/>
    <lineage>
        <taxon>Eukaryota</taxon>
        <taxon>Sar</taxon>
        <taxon>Alveolata</taxon>
        <taxon>Ciliophora</taxon>
        <taxon>Intramacronucleata</taxon>
        <taxon>Oligohymenophorea</taxon>
        <taxon>Peniculida</taxon>
        <taxon>Parameciidae</taxon>
        <taxon>Paramecium</taxon>
    </lineage>
</organism>
<comment type="caution">
    <text evidence="2">The sequence shown here is derived from an EMBL/GenBank/DDBJ whole genome shotgun (WGS) entry which is preliminary data.</text>
</comment>
<evidence type="ECO:0000313" key="2">
    <source>
        <dbReference type="EMBL" id="CAD8145079.1"/>
    </source>
</evidence>
<proteinExistence type="predicted"/>
<protein>
    <recommendedName>
        <fullName evidence="4">Tetratricopeptide repeat protein</fullName>
    </recommendedName>
</protein>
<dbReference type="InterPro" id="IPR019734">
    <property type="entry name" value="TPR_rpt"/>
</dbReference>